<comment type="subcellular location">
    <subcellularLocation>
        <location evidence="1">Nucleus</location>
    </subcellularLocation>
</comment>
<dbReference type="GO" id="GO:0005634">
    <property type="term" value="C:nucleus"/>
    <property type="evidence" value="ECO:0007669"/>
    <property type="project" value="UniProtKB-SubCell"/>
</dbReference>
<feature type="compositionally biased region" description="Low complexity" evidence="8">
    <location>
        <begin position="234"/>
        <end position="255"/>
    </location>
</feature>
<feature type="domain" description="BZIP" evidence="9">
    <location>
        <begin position="300"/>
        <end position="363"/>
    </location>
</feature>
<sequence>MSYESWLWKVEPVSPSGTSTGDTEDERFYADDKSSLSSSSIINDSIDTALYDETPSRAQVATKLLEELDEYIKEEPFSDWLEEKVEFLFEEIPTPECGQKPTPTYSQKQETTQSMLQEFEIVLGDVEACHQIYPAISHLTPPQTPPHETPQKFMGFDNQLVYYQTSKSHVIPNTTITQKILPATPSIKSDSYLEQISGVWNAENVSLMPLSTNVSGDVANELAEMDEYVRSCAEDLSPSTPSSSYTSSNSYLSSEDSNDPDWAIPTTSSGSLQDSSFSKQHGQRINSKNRKKPYSKPNIEDKKVRKKEQNKNAATRYRQKKKAEIKEIVGEEQELVEYNEKLQDQVKEVTREIGYLKRLMRDLFKAKGLIN</sequence>
<dbReference type="PROSITE" id="PS00036">
    <property type="entry name" value="BZIP_BASIC"/>
    <property type="match status" value="1"/>
</dbReference>
<evidence type="ECO:0000256" key="4">
    <source>
        <dbReference type="ARBA" id="ARBA00023125"/>
    </source>
</evidence>
<keyword evidence="5" id="KW-0804">Transcription</keyword>
<dbReference type="GeneID" id="105272732"/>
<evidence type="ECO:0000256" key="2">
    <source>
        <dbReference type="ARBA" id="ARBA00007163"/>
    </source>
</evidence>
<dbReference type="PANTHER" id="PTHR13044:SF14">
    <property type="entry name" value="CRYPTOCEPHAL, ISOFORM A"/>
    <property type="match status" value="1"/>
</dbReference>
<dbReference type="CTD" id="47767"/>
<accession>A0A0C9QLF6</accession>
<dbReference type="Gene3D" id="1.20.5.170">
    <property type="match status" value="1"/>
</dbReference>
<dbReference type="KEGG" id="fas:105272732"/>
<dbReference type="PANTHER" id="PTHR13044">
    <property type="entry name" value="ACTIVATING TRANSCRIPTION FACTOR ATF 4/5"/>
    <property type="match status" value="1"/>
</dbReference>
<reference evidence="11" key="1">
    <citation type="submission" date="2015-01" db="EMBL/GenBank/DDBJ databases">
        <title>Transcriptome Assembly of Fopius arisanus.</title>
        <authorList>
            <person name="Geib S."/>
        </authorList>
    </citation>
    <scope>NUCLEOTIDE SEQUENCE</scope>
</reference>
<proteinExistence type="inferred from homology"/>
<feature type="coiled-coil region" evidence="7">
    <location>
        <begin position="321"/>
        <end position="359"/>
    </location>
</feature>
<dbReference type="CDD" id="cd14692">
    <property type="entry name" value="bZIP_ATF4"/>
    <property type="match status" value="1"/>
</dbReference>
<name>A0A0C9QLF6_9HYME</name>
<feature type="compositionally biased region" description="Basic and acidic residues" evidence="8">
    <location>
        <begin position="298"/>
        <end position="310"/>
    </location>
</feature>
<organism evidence="11">
    <name type="scientific">Fopius arisanus</name>
    <dbReference type="NCBI Taxonomy" id="64838"/>
    <lineage>
        <taxon>Eukaryota</taxon>
        <taxon>Metazoa</taxon>
        <taxon>Ecdysozoa</taxon>
        <taxon>Arthropoda</taxon>
        <taxon>Hexapoda</taxon>
        <taxon>Insecta</taxon>
        <taxon>Pterygota</taxon>
        <taxon>Neoptera</taxon>
        <taxon>Endopterygota</taxon>
        <taxon>Hymenoptera</taxon>
        <taxon>Apocrita</taxon>
        <taxon>Ichneumonoidea</taxon>
        <taxon>Braconidae</taxon>
        <taxon>Opiinae</taxon>
        <taxon>Fopius</taxon>
    </lineage>
</organism>
<dbReference type="Proteomes" id="UP000694866">
    <property type="component" value="Unplaced"/>
</dbReference>
<dbReference type="GO" id="GO:0001228">
    <property type="term" value="F:DNA-binding transcription activator activity, RNA polymerase II-specific"/>
    <property type="evidence" value="ECO:0007669"/>
    <property type="project" value="TreeGrafter"/>
</dbReference>
<dbReference type="OrthoDB" id="5847285at2759"/>
<accession>A0A9R1TQK6</accession>
<evidence type="ECO:0000313" key="11">
    <source>
        <dbReference type="EMBL" id="JAG71234.1"/>
    </source>
</evidence>
<keyword evidence="7" id="KW-0175">Coiled coil</keyword>
<dbReference type="Pfam" id="PF00170">
    <property type="entry name" value="bZIP_1"/>
    <property type="match status" value="1"/>
</dbReference>
<dbReference type="InterPro" id="IPR004827">
    <property type="entry name" value="bZIP"/>
</dbReference>
<evidence type="ECO:0000313" key="13">
    <source>
        <dbReference type="RefSeq" id="XP_011313258.1"/>
    </source>
</evidence>
<feature type="region of interest" description="Disordered" evidence="8">
    <location>
        <begin position="233"/>
        <end position="316"/>
    </location>
</feature>
<evidence type="ECO:0000313" key="12">
    <source>
        <dbReference type="Proteomes" id="UP000694866"/>
    </source>
</evidence>
<evidence type="ECO:0000256" key="6">
    <source>
        <dbReference type="ARBA" id="ARBA00023242"/>
    </source>
</evidence>
<evidence type="ECO:0000256" key="8">
    <source>
        <dbReference type="SAM" id="MobiDB-lite"/>
    </source>
</evidence>
<dbReference type="AlphaFoldDB" id="A0A0C9QLF6"/>
<dbReference type="RefSeq" id="XP_011313258.1">
    <property type="nucleotide sequence ID" value="XM_011314956.1"/>
</dbReference>
<dbReference type="EMBL" id="GBYB01001467">
    <property type="protein sequence ID" value="JAG71234.1"/>
    <property type="molecule type" value="Transcribed_RNA"/>
</dbReference>
<evidence type="ECO:0000256" key="3">
    <source>
        <dbReference type="ARBA" id="ARBA00023015"/>
    </source>
</evidence>
<feature type="compositionally biased region" description="Polar residues" evidence="8">
    <location>
        <begin position="265"/>
        <end position="286"/>
    </location>
</feature>
<keyword evidence="12" id="KW-1185">Reference proteome</keyword>
<protein>
    <submittedName>
        <fullName evidence="11">ATFC_0 protein</fullName>
    </submittedName>
    <submittedName>
        <fullName evidence="10">ATFC_1 protein</fullName>
    </submittedName>
    <submittedName>
        <fullName evidence="13">Activating transcription factor of chaperone isoform X1</fullName>
    </submittedName>
</protein>
<keyword evidence="6" id="KW-0539">Nucleus</keyword>
<keyword evidence="4" id="KW-0238">DNA-binding</keyword>
<dbReference type="SMART" id="SM00338">
    <property type="entry name" value="BRLZ"/>
    <property type="match status" value="1"/>
</dbReference>
<dbReference type="FunFam" id="1.20.5.170:FF:000021">
    <property type="entry name" value="Cyclic AMP-dependent transcription factor ATF-4"/>
    <property type="match status" value="1"/>
</dbReference>
<evidence type="ECO:0000256" key="1">
    <source>
        <dbReference type="ARBA" id="ARBA00004123"/>
    </source>
</evidence>
<dbReference type="GO" id="GO:0000977">
    <property type="term" value="F:RNA polymerase II transcription regulatory region sequence-specific DNA binding"/>
    <property type="evidence" value="ECO:0007669"/>
    <property type="project" value="TreeGrafter"/>
</dbReference>
<evidence type="ECO:0000256" key="7">
    <source>
        <dbReference type="SAM" id="Coils"/>
    </source>
</evidence>
<dbReference type="InterPro" id="IPR046347">
    <property type="entry name" value="bZIP_sf"/>
</dbReference>
<reference evidence="13" key="2">
    <citation type="submission" date="2025-04" db="UniProtKB">
        <authorList>
            <consortium name="RefSeq"/>
        </authorList>
    </citation>
    <scope>IDENTIFICATION</scope>
    <source>
        <strain evidence="13">USDA-PBARC FA_bdor</strain>
        <tissue evidence="13">Whole organism</tissue>
    </source>
</reference>
<evidence type="ECO:0000313" key="10">
    <source>
        <dbReference type="EMBL" id="JAG71232.1"/>
    </source>
</evidence>
<feature type="region of interest" description="Disordered" evidence="8">
    <location>
        <begin position="12"/>
        <end position="38"/>
    </location>
</feature>
<evidence type="ECO:0000259" key="9">
    <source>
        <dbReference type="PROSITE" id="PS50217"/>
    </source>
</evidence>
<dbReference type="PROSITE" id="PS50217">
    <property type="entry name" value="BZIP"/>
    <property type="match status" value="1"/>
</dbReference>
<keyword evidence="3" id="KW-0805">Transcription regulation</keyword>
<gene>
    <name evidence="11" type="primary">ATFC_0</name>
    <name evidence="10" type="synonym">ATFC_1</name>
    <name evidence="13" type="synonym">crc</name>
    <name evidence="11" type="ORF">g.19637</name>
    <name evidence="10" type="ORF">g.19642</name>
</gene>
<dbReference type="EMBL" id="GBYB01001465">
    <property type="protein sequence ID" value="JAG71232.1"/>
    <property type="molecule type" value="Transcribed_RNA"/>
</dbReference>
<evidence type="ECO:0000256" key="5">
    <source>
        <dbReference type="ARBA" id="ARBA00023163"/>
    </source>
</evidence>
<comment type="similarity">
    <text evidence="2">Belongs to the bZIP family.</text>
</comment>
<dbReference type="SUPFAM" id="SSF57959">
    <property type="entry name" value="Leucine zipper domain"/>
    <property type="match status" value="1"/>
</dbReference>